<dbReference type="OrthoDB" id="10249567at2759"/>
<dbReference type="SUPFAM" id="SSF54695">
    <property type="entry name" value="POZ domain"/>
    <property type="match status" value="1"/>
</dbReference>
<accession>A0A7M7LLR2</accession>
<feature type="compositionally biased region" description="Basic residues" evidence="1">
    <location>
        <begin position="9"/>
        <end position="21"/>
    </location>
</feature>
<dbReference type="EnsemblMetazoa" id="XM_001602595">
    <property type="protein sequence ID" value="XP_001602645"/>
    <property type="gene ID" value="LOC100118749"/>
</dbReference>
<protein>
    <submittedName>
        <fullName evidence="4">Uncharacterized protein</fullName>
    </submittedName>
</protein>
<dbReference type="AlphaFoldDB" id="A0A7M7LLR2"/>
<dbReference type="InterPro" id="IPR002083">
    <property type="entry name" value="MATH/TRAF_dom"/>
</dbReference>
<gene>
    <name evidence="4" type="primary">100118749</name>
</gene>
<dbReference type="Gene3D" id="6.10.250.3030">
    <property type="match status" value="1"/>
</dbReference>
<evidence type="ECO:0000313" key="4">
    <source>
        <dbReference type="EnsemblMetazoa" id="XP_001602645"/>
    </source>
</evidence>
<feature type="domain" description="BTB" evidence="2">
    <location>
        <begin position="218"/>
        <end position="280"/>
    </location>
</feature>
<dbReference type="GO" id="GO:0030163">
    <property type="term" value="P:protein catabolic process"/>
    <property type="evidence" value="ECO:0007669"/>
    <property type="project" value="UniProtKB-ARBA"/>
</dbReference>
<sequence>MDATERKARNSRSSKSNKRQRANSADDEETWCTWTPSALSLQHKKIGEALYSPVYHSNESSEHLQWRILLFPRGCEHESRDYFSLFLELLTESRDYTVHANFAFYLRGNNSKELTHRLSSEHVFSVDDRTCGFTKYLRRSDMLNGFHSVLCHIRAKKIYRSNNSNSSSVVDDENVEDESTVYSLQQRDHIFMTSSQLQDSRVKVAVDMESAIDNGAFSDVELVAGGKVFNAHRIILAMRSHVFASMLENDGERIEFQDINELILKEMLRFIYTGSVSSVTGKLMVAANTYGLQDLHLLCQQELTKSICVQNAGNILILADQAQGNQLKLDAMRFITHHANEVIKTAAYKRMVDSHLHLIEELYRFEHTPMDIPHHDQCHQDSEYQSSYFC</sequence>
<dbReference type="SMR" id="A0A7M7LLR2"/>
<dbReference type="InParanoid" id="A0A7M7LLR2"/>
<evidence type="ECO:0000313" key="5">
    <source>
        <dbReference type="Proteomes" id="UP000002358"/>
    </source>
</evidence>
<dbReference type="InterPro" id="IPR011333">
    <property type="entry name" value="SKP1/BTB/POZ_sf"/>
</dbReference>
<dbReference type="SUPFAM" id="SSF49599">
    <property type="entry name" value="TRAF domain-like"/>
    <property type="match status" value="1"/>
</dbReference>
<evidence type="ECO:0000259" key="3">
    <source>
        <dbReference type="PROSITE" id="PS50144"/>
    </source>
</evidence>
<dbReference type="SMART" id="SM00061">
    <property type="entry name" value="MATH"/>
    <property type="match status" value="1"/>
</dbReference>
<proteinExistence type="predicted"/>
<reference evidence="4" key="1">
    <citation type="submission" date="2021-01" db="UniProtKB">
        <authorList>
            <consortium name="EnsemblMetazoa"/>
        </authorList>
    </citation>
    <scope>IDENTIFICATION</scope>
</reference>
<dbReference type="SMART" id="SM00225">
    <property type="entry name" value="BTB"/>
    <property type="match status" value="1"/>
</dbReference>
<name>A0A7M7LLR2_NASVI</name>
<dbReference type="PROSITE" id="PS50144">
    <property type="entry name" value="MATH"/>
    <property type="match status" value="1"/>
</dbReference>
<dbReference type="InterPro" id="IPR008974">
    <property type="entry name" value="TRAF-like"/>
</dbReference>
<dbReference type="Proteomes" id="UP000002358">
    <property type="component" value="Chromosome 5"/>
</dbReference>
<evidence type="ECO:0000259" key="2">
    <source>
        <dbReference type="PROSITE" id="PS50097"/>
    </source>
</evidence>
<dbReference type="CDD" id="cd00121">
    <property type="entry name" value="MATH"/>
    <property type="match status" value="1"/>
</dbReference>
<dbReference type="PANTHER" id="PTHR24413">
    <property type="entry name" value="SPECKLE-TYPE POZ PROTEIN"/>
    <property type="match status" value="1"/>
</dbReference>
<dbReference type="Gene3D" id="3.30.710.10">
    <property type="entry name" value="Potassium Channel Kv1.1, Chain A"/>
    <property type="match status" value="1"/>
</dbReference>
<keyword evidence="5" id="KW-1185">Reference proteome</keyword>
<dbReference type="Gene3D" id="2.60.210.10">
    <property type="entry name" value="Apoptosis, Tumor Necrosis Factor Receptor Associated Protein 2, Chain A"/>
    <property type="match status" value="1"/>
</dbReference>
<feature type="region of interest" description="Disordered" evidence="1">
    <location>
        <begin position="1"/>
        <end position="24"/>
    </location>
</feature>
<feature type="domain" description="MATH" evidence="3">
    <location>
        <begin position="29"/>
        <end position="181"/>
    </location>
</feature>
<dbReference type="InterPro" id="IPR000210">
    <property type="entry name" value="BTB/POZ_dom"/>
</dbReference>
<dbReference type="KEGG" id="nvi:100118749"/>
<organism evidence="4 5">
    <name type="scientific">Nasonia vitripennis</name>
    <name type="common">Parasitic wasp</name>
    <dbReference type="NCBI Taxonomy" id="7425"/>
    <lineage>
        <taxon>Eukaryota</taxon>
        <taxon>Metazoa</taxon>
        <taxon>Ecdysozoa</taxon>
        <taxon>Arthropoda</taxon>
        <taxon>Hexapoda</taxon>
        <taxon>Insecta</taxon>
        <taxon>Pterygota</taxon>
        <taxon>Neoptera</taxon>
        <taxon>Endopterygota</taxon>
        <taxon>Hymenoptera</taxon>
        <taxon>Apocrita</taxon>
        <taxon>Proctotrupomorpha</taxon>
        <taxon>Chalcidoidea</taxon>
        <taxon>Pteromalidae</taxon>
        <taxon>Pteromalinae</taxon>
        <taxon>Nasonia</taxon>
    </lineage>
</organism>
<dbReference type="PROSITE" id="PS50097">
    <property type="entry name" value="BTB"/>
    <property type="match status" value="1"/>
</dbReference>
<dbReference type="Pfam" id="PF00651">
    <property type="entry name" value="BTB"/>
    <property type="match status" value="1"/>
</dbReference>
<evidence type="ECO:0000256" key="1">
    <source>
        <dbReference type="SAM" id="MobiDB-lite"/>
    </source>
</evidence>
<dbReference type="Pfam" id="PF22486">
    <property type="entry name" value="MATH_2"/>
    <property type="match status" value="1"/>
</dbReference>
<dbReference type="Gene3D" id="6.20.250.50">
    <property type="match status" value="1"/>
</dbReference>